<protein>
    <submittedName>
        <fullName evidence="2">IS701 family transposase</fullName>
    </submittedName>
</protein>
<dbReference type="PANTHER" id="PTHR33627">
    <property type="entry name" value="TRANSPOSASE"/>
    <property type="match status" value="1"/>
</dbReference>
<name>A0ABV9SFK6_9PSEU</name>
<gene>
    <name evidence="2" type="ORF">ACFPCV_38955</name>
</gene>
<dbReference type="EMBL" id="JBHSIS010000038">
    <property type="protein sequence ID" value="MFC4859506.1"/>
    <property type="molecule type" value="Genomic_DNA"/>
</dbReference>
<reference evidence="3" key="1">
    <citation type="journal article" date="2019" name="Int. J. Syst. Evol. Microbiol.">
        <title>The Global Catalogue of Microorganisms (GCM) 10K type strain sequencing project: providing services to taxonomists for standard genome sequencing and annotation.</title>
        <authorList>
            <consortium name="The Broad Institute Genomics Platform"/>
            <consortium name="The Broad Institute Genome Sequencing Center for Infectious Disease"/>
            <person name="Wu L."/>
            <person name="Ma J."/>
        </authorList>
    </citation>
    <scope>NUCLEOTIDE SEQUENCE [LARGE SCALE GENOMIC DNA]</scope>
    <source>
        <strain evidence="3">ZS-22-S1</strain>
    </source>
</reference>
<dbReference type="Pfam" id="PF13546">
    <property type="entry name" value="DDE_5"/>
    <property type="match status" value="1"/>
</dbReference>
<dbReference type="Proteomes" id="UP001595859">
    <property type="component" value="Unassembled WGS sequence"/>
</dbReference>
<dbReference type="PANTHER" id="PTHR33627:SF1">
    <property type="entry name" value="TRANSPOSASE"/>
    <property type="match status" value="1"/>
</dbReference>
<keyword evidence="3" id="KW-1185">Reference proteome</keyword>
<proteinExistence type="predicted"/>
<dbReference type="InterPro" id="IPR039365">
    <property type="entry name" value="IS701-like"/>
</dbReference>
<dbReference type="InterPro" id="IPR038721">
    <property type="entry name" value="IS701-like_DDE_dom"/>
</dbReference>
<accession>A0ABV9SFK6</accession>
<dbReference type="SUPFAM" id="SSF53098">
    <property type="entry name" value="Ribonuclease H-like"/>
    <property type="match status" value="1"/>
</dbReference>
<evidence type="ECO:0000313" key="3">
    <source>
        <dbReference type="Proteomes" id="UP001595859"/>
    </source>
</evidence>
<evidence type="ECO:0000313" key="2">
    <source>
        <dbReference type="EMBL" id="MFC4859506.1"/>
    </source>
</evidence>
<dbReference type="RefSeq" id="WP_378062628.1">
    <property type="nucleotide sequence ID" value="NZ_JBHSIS010000038.1"/>
</dbReference>
<organism evidence="2 3">
    <name type="scientific">Actinophytocola glycyrrhizae</name>
    <dbReference type="NCBI Taxonomy" id="2044873"/>
    <lineage>
        <taxon>Bacteria</taxon>
        <taxon>Bacillati</taxon>
        <taxon>Actinomycetota</taxon>
        <taxon>Actinomycetes</taxon>
        <taxon>Pseudonocardiales</taxon>
        <taxon>Pseudonocardiaceae</taxon>
    </lineage>
</organism>
<dbReference type="InterPro" id="IPR012337">
    <property type="entry name" value="RNaseH-like_sf"/>
</dbReference>
<sequence>MTQDVPEAAAAAMVEGELAVSNLALLHGRLRPCFVRVKPFAQAEKYMSALISDLPRKNGWTIAEHAGDLTPDATQRLLNHAVWDHDRAQRVVRRFVIEELGDQPLRVGALDESGQEKQGESTAGAKRQYMGCAGRIANGVNTVYCSYATPGGHALVGARIYVPEEQITVEHRAVLGIPDDVEFKTKSQLAQDILADMIADATIPPWIAGDEVYGRAGKLRAFMADNGIGYVMRVGCAFTIETGPGQRIRADTAVATHLAGRKHKMRWQVCSVTGSKGERAYAWAWLATTRPRHFLLIRKHLQTGELAYHYCHVPAGRPITLMTLVRVACLRWPVEEGFEFSKDHFGLDHSQVRLYTALLRHIVLTLAALAVCAVTAAQARTQAPAPILPRTGDDQPPKDLGLIALTVAEVKRLFMLVTRRLLPEAHHLHWIWWRRRHQARARWFHHRTRLRRQIGQT</sequence>
<evidence type="ECO:0000259" key="1">
    <source>
        <dbReference type="Pfam" id="PF13546"/>
    </source>
</evidence>
<comment type="caution">
    <text evidence="2">The sequence shown here is derived from an EMBL/GenBank/DDBJ whole genome shotgun (WGS) entry which is preliminary data.</text>
</comment>
<feature type="domain" description="Transposase IS701-like DDE" evidence="1">
    <location>
        <begin position="30"/>
        <end position="235"/>
    </location>
</feature>
<dbReference type="NCBIfam" id="NF033540">
    <property type="entry name" value="transpos_IS701"/>
    <property type="match status" value="1"/>
</dbReference>